<dbReference type="Proteomes" id="UP000642070">
    <property type="component" value="Unassembled WGS sequence"/>
</dbReference>
<reference evidence="1" key="2">
    <citation type="submission" date="2020-09" db="EMBL/GenBank/DDBJ databases">
        <authorList>
            <person name="Sun Q."/>
            <person name="Ohkuma M."/>
        </authorList>
    </citation>
    <scope>NUCLEOTIDE SEQUENCE</scope>
    <source>
        <strain evidence="1">JCM 19831</strain>
    </source>
</reference>
<sequence length="529" mass="57576">MSGADDRVPDWLPRALSRDWRALFFLPRKHPRHLDTTAGLMGDLRALYLARGDVTLLDEGINRGCRELKRAGSRTSVPPDFHAGLAGLLQARYQHGGDPADIEEALRHIRTALERAGTVAPEQSPKLMCNLAFTLRSRFEAAGDFADLSEALDLARRAHQEAPPTLRPKTAYMLSTILAVRFTKLGESADLVEARLLAADVVAQLPDDHPELAAYVAHLAAVEMNVYRRTGDPHAREQAGLHHERLLDRLDTVEAIRPVVVANWSLMLEADIDYLDPAQWLQPGGPSTEREPYVRLARRMLPELQAAARQAEGTAYWSHAMVAVARTYLSIYAAGRRDDDLRSAVAAAAVAVRSTPPDEPDHADARMVAAAVRLASAVRHDTLSDVTAVESHLAAVVHHRLARPAMRVRAARFLTSVRMALQDPAGALAVSRLALDLLPLLVWPGTSRPDREFRLALAADVGRDAAAAALSQGRLADAVEVNEAGRAVLWSGVLSMRADLAGVAAAAPELARELTRVRLALAEDAYVAR</sequence>
<evidence type="ECO:0000313" key="1">
    <source>
        <dbReference type="EMBL" id="GGM88810.1"/>
    </source>
</evidence>
<dbReference type="EMBL" id="BMPI01000122">
    <property type="protein sequence ID" value="GGM88810.1"/>
    <property type="molecule type" value="Genomic_DNA"/>
</dbReference>
<protein>
    <submittedName>
        <fullName evidence="1">Uncharacterized protein</fullName>
    </submittedName>
</protein>
<keyword evidence="2" id="KW-1185">Reference proteome</keyword>
<reference evidence="1" key="1">
    <citation type="journal article" date="2014" name="Int. J. Syst. Evol. Microbiol.">
        <title>Complete genome sequence of Corynebacterium casei LMG S-19264T (=DSM 44701T), isolated from a smear-ripened cheese.</title>
        <authorList>
            <consortium name="US DOE Joint Genome Institute (JGI-PGF)"/>
            <person name="Walter F."/>
            <person name="Albersmeier A."/>
            <person name="Kalinowski J."/>
            <person name="Ruckert C."/>
        </authorList>
    </citation>
    <scope>NUCLEOTIDE SEQUENCE</scope>
    <source>
        <strain evidence="1">JCM 19831</strain>
    </source>
</reference>
<gene>
    <name evidence="1" type="ORF">GCM10007977_108530</name>
</gene>
<organism evidence="1 2">
    <name type="scientific">Dactylosporangium sucinum</name>
    <dbReference type="NCBI Taxonomy" id="1424081"/>
    <lineage>
        <taxon>Bacteria</taxon>
        <taxon>Bacillati</taxon>
        <taxon>Actinomycetota</taxon>
        <taxon>Actinomycetes</taxon>
        <taxon>Micromonosporales</taxon>
        <taxon>Micromonosporaceae</taxon>
        <taxon>Dactylosporangium</taxon>
    </lineage>
</organism>
<proteinExistence type="predicted"/>
<comment type="caution">
    <text evidence="1">The sequence shown here is derived from an EMBL/GenBank/DDBJ whole genome shotgun (WGS) entry which is preliminary data.</text>
</comment>
<name>A0A917UFC0_9ACTN</name>
<accession>A0A917UFC0</accession>
<dbReference type="AlphaFoldDB" id="A0A917UFC0"/>
<dbReference type="RefSeq" id="WP_190257979.1">
    <property type="nucleotide sequence ID" value="NZ_BMPI01000122.1"/>
</dbReference>
<evidence type="ECO:0000313" key="2">
    <source>
        <dbReference type="Proteomes" id="UP000642070"/>
    </source>
</evidence>